<keyword evidence="3" id="KW-0378">Hydrolase</keyword>
<feature type="domain" description="NlpC/P60" evidence="5">
    <location>
        <begin position="1"/>
        <end position="135"/>
    </location>
</feature>
<dbReference type="PANTHER" id="PTHR47359">
    <property type="entry name" value="PEPTIDOGLYCAN DL-ENDOPEPTIDASE CWLO"/>
    <property type="match status" value="1"/>
</dbReference>
<evidence type="ECO:0000259" key="5">
    <source>
        <dbReference type="PROSITE" id="PS51935"/>
    </source>
</evidence>
<dbReference type="PANTHER" id="PTHR47359:SF3">
    <property type="entry name" value="NLP_P60 DOMAIN-CONTAINING PROTEIN-RELATED"/>
    <property type="match status" value="1"/>
</dbReference>
<dbReference type="Pfam" id="PF00877">
    <property type="entry name" value="NLPC_P60"/>
    <property type="match status" value="1"/>
</dbReference>
<dbReference type="AlphaFoldDB" id="A0A3N4HUZ8"/>
<keyword evidence="2" id="KW-0645">Protease</keyword>
<reference evidence="6 7" key="1">
    <citation type="journal article" date="2018" name="Nat. Ecol. Evol.">
        <title>Pezizomycetes genomes reveal the molecular basis of ectomycorrhizal truffle lifestyle.</title>
        <authorList>
            <person name="Murat C."/>
            <person name="Payen T."/>
            <person name="Noel B."/>
            <person name="Kuo A."/>
            <person name="Morin E."/>
            <person name="Chen J."/>
            <person name="Kohler A."/>
            <person name="Krizsan K."/>
            <person name="Balestrini R."/>
            <person name="Da Silva C."/>
            <person name="Montanini B."/>
            <person name="Hainaut M."/>
            <person name="Levati E."/>
            <person name="Barry K.W."/>
            <person name="Belfiori B."/>
            <person name="Cichocki N."/>
            <person name="Clum A."/>
            <person name="Dockter R.B."/>
            <person name="Fauchery L."/>
            <person name="Guy J."/>
            <person name="Iotti M."/>
            <person name="Le Tacon F."/>
            <person name="Lindquist E.A."/>
            <person name="Lipzen A."/>
            <person name="Malagnac F."/>
            <person name="Mello A."/>
            <person name="Molinier V."/>
            <person name="Miyauchi S."/>
            <person name="Poulain J."/>
            <person name="Riccioni C."/>
            <person name="Rubini A."/>
            <person name="Sitrit Y."/>
            <person name="Splivallo R."/>
            <person name="Traeger S."/>
            <person name="Wang M."/>
            <person name="Zifcakova L."/>
            <person name="Wipf D."/>
            <person name="Zambonelli A."/>
            <person name="Paolocci F."/>
            <person name="Nowrousian M."/>
            <person name="Ottonello S."/>
            <person name="Baldrian P."/>
            <person name="Spatafora J.W."/>
            <person name="Henrissat B."/>
            <person name="Nagy L.G."/>
            <person name="Aury J.M."/>
            <person name="Wincker P."/>
            <person name="Grigoriev I.V."/>
            <person name="Bonfante P."/>
            <person name="Martin F.M."/>
        </authorList>
    </citation>
    <scope>NUCLEOTIDE SEQUENCE [LARGE SCALE GENOMIC DNA]</scope>
    <source>
        <strain evidence="6 7">RN42</strain>
    </source>
</reference>
<evidence type="ECO:0000313" key="7">
    <source>
        <dbReference type="Proteomes" id="UP000275078"/>
    </source>
</evidence>
<feature type="non-terminal residue" evidence="6">
    <location>
        <position position="1"/>
    </location>
</feature>
<dbReference type="Gene3D" id="3.90.1720.10">
    <property type="entry name" value="endopeptidase domain like (from Nostoc punctiforme)"/>
    <property type="match status" value="1"/>
</dbReference>
<dbReference type="SUPFAM" id="SSF54001">
    <property type="entry name" value="Cysteine proteinases"/>
    <property type="match status" value="1"/>
</dbReference>
<dbReference type="PROSITE" id="PS51935">
    <property type="entry name" value="NLPC_P60"/>
    <property type="match status" value="1"/>
</dbReference>
<sequence>GAQVLAKAKTQEGVDYSWGGGGCNGKSKAVGFDCSGLTQYAVCQASGKTVTIPRTTKYQYGSGTRIAKANMKVGDLIFYATGGDCSCSNGYCAKMYHVAIFAGNNQMYEARKTGTKISTSTLRTAEMCPYVIRYW</sequence>
<accession>A0A3N4HUZ8</accession>
<evidence type="ECO:0000256" key="1">
    <source>
        <dbReference type="ARBA" id="ARBA00007074"/>
    </source>
</evidence>
<protein>
    <recommendedName>
        <fullName evidence="5">NlpC/P60 domain-containing protein</fullName>
    </recommendedName>
</protein>
<evidence type="ECO:0000313" key="6">
    <source>
        <dbReference type="EMBL" id="RPA76896.1"/>
    </source>
</evidence>
<dbReference type="InterPro" id="IPR000064">
    <property type="entry name" value="NLP_P60_dom"/>
</dbReference>
<gene>
    <name evidence="6" type="ORF">BJ508DRAFT_213289</name>
</gene>
<evidence type="ECO:0000256" key="3">
    <source>
        <dbReference type="ARBA" id="ARBA00022801"/>
    </source>
</evidence>
<dbReference type="OrthoDB" id="2251794at2759"/>
<keyword evidence="4" id="KW-0788">Thiol protease</keyword>
<dbReference type="InterPro" id="IPR038765">
    <property type="entry name" value="Papain-like_cys_pep_sf"/>
</dbReference>
<dbReference type="EMBL" id="ML119735">
    <property type="protein sequence ID" value="RPA76896.1"/>
    <property type="molecule type" value="Genomic_DNA"/>
</dbReference>
<dbReference type="GO" id="GO:0006508">
    <property type="term" value="P:proteolysis"/>
    <property type="evidence" value="ECO:0007669"/>
    <property type="project" value="UniProtKB-KW"/>
</dbReference>
<dbReference type="GO" id="GO:0008234">
    <property type="term" value="F:cysteine-type peptidase activity"/>
    <property type="evidence" value="ECO:0007669"/>
    <property type="project" value="UniProtKB-KW"/>
</dbReference>
<evidence type="ECO:0000256" key="4">
    <source>
        <dbReference type="ARBA" id="ARBA00022807"/>
    </source>
</evidence>
<organism evidence="6 7">
    <name type="scientific">Ascobolus immersus RN42</name>
    <dbReference type="NCBI Taxonomy" id="1160509"/>
    <lineage>
        <taxon>Eukaryota</taxon>
        <taxon>Fungi</taxon>
        <taxon>Dikarya</taxon>
        <taxon>Ascomycota</taxon>
        <taxon>Pezizomycotina</taxon>
        <taxon>Pezizomycetes</taxon>
        <taxon>Pezizales</taxon>
        <taxon>Ascobolaceae</taxon>
        <taxon>Ascobolus</taxon>
    </lineage>
</organism>
<dbReference type="Proteomes" id="UP000275078">
    <property type="component" value="Unassembled WGS sequence"/>
</dbReference>
<dbReference type="InterPro" id="IPR051794">
    <property type="entry name" value="PG_Endopeptidase_C40"/>
</dbReference>
<comment type="similarity">
    <text evidence="1">Belongs to the peptidase C40 family.</text>
</comment>
<evidence type="ECO:0000256" key="2">
    <source>
        <dbReference type="ARBA" id="ARBA00022670"/>
    </source>
</evidence>
<name>A0A3N4HUZ8_ASCIM</name>
<keyword evidence="7" id="KW-1185">Reference proteome</keyword>
<proteinExistence type="inferred from homology"/>
<dbReference type="STRING" id="1160509.A0A3N4HUZ8"/>